<evidence type="ECO:0000313" key="2">
    <source>
        <dbReference type="EMBL" id="CAD0107588.1"/>
    </source>
</evidence>
<dbReference type="AlphaFoldDB" id="A0A9N8PQ40"/>
<feature type="signal peptide" evidence="1">
    <location>
        <begin position="1"/>
        <end position="22"/>
    </location>
</feature>
<keyword evidence="1" id="KW-0732">Signal</keyword>
<dbReference type="Proteomes" id="UP000745764">
    <property type="component" value="Unassembled WGS sequence"/>
</dbReference>
<dbReference type="EMBL" id="CAINUL010000002">
    <property type="protein sequence ID" value="CAD0107588.1"/>
    <property type="molecule type" value="Genomic_DNA"/>
</dbReference>
<proteinExistence type="predicted"/>
<feature type="chain" id="PRO_5040253554" evidence="1">
    <location>
        <begin position="23"/>
        <end position="59"/>
    </location>
</feature>
<accession>A0A9N8PQ40</accession>
<keyword evidence="3" id="KW-1185">Reference proteome</keyword>
<gene>
    <name evidence="2" type="ORF">AWRI4620_LOCUS1843</name>
</gene>
<comment type="caution">
    <text evidence="2">The sequence shown here is derived from an EMBL/GenBank/DDBJ whole genome shotgun (WGS) entry which is preliminary data.</text>
</comment>
<name>A0A9N8PQ40_9PEZI</name>
<organism evidence="2 3">
    <name type="scientific">Aureobasidium uvarum</name>
    <dbReference type="NCBI Taxonomy" id="2773716"/>
    <lineage>
        <taxon>Eukaryota</taxon>
        <taxon>Fungi</taxon>
        <taxon>Dikarya</taxon>
        <taxon>Ascomycota</taxon>
        <taxon>Pezizomycotina</taxon>
        <taxon>Dothideomycetes</taxon>
        <taxon>Dothideomycetidae</taxon>
        <taxon>Dothideales</taxon>
        <taxon>Saccotheciaceae</taxon>
        <taxon>Aureobasidium</taxon>
    </lineage>
</organism>
<dbReference type="OrthoDB" id="3938140at2759"/>
<evidence type="ECO:0000313" key="3">
    <source>
        <dbReference type="Proteomes" id="UP000745764"/>
    </source>
</evidence>
<evidence type="ECO:0000256" key="1">
    <source>
        <dbReference type="SAM" id="SignalP"/>
    </source>
</evidence>
<reference evidence="2" key="1">
    <citation type="submission" date="2020-06" db="EMBL/GenBank/DDBJ databases">
        <authorList>
            <person name="Onetto C."/>
        </authorList>
    </citation>
    <scope>NUCLEOTIDE SEQUENCE</scope>
</reference>
<protein>
    <submittedName>
        <fullName evidence="2">Uncharacterized protein</fullName>
    </submittedName>
</protein>
<sequence>MHPFISLSLAVSLVTLINCSSASPLASTQANPKCSAGDIAVVRRTVNDETYFCKWWLSE</sequence>